<dbReference type="EMBL" id="JAXCLX010000004">
    <property type="protein sequence ID" value="MDY0874168.1"/>
    <property type="molecule type" value="Genomic_DNA"/>
</dbReference>
<evidence type="ECO:0000313" key="6">
    <source>
        <dbReference type="EMBL" id="MDY0874168.1"/>
    </source>
</evidence>
<name>A0ABU5E3R4_9PROT</name>
<evidence type="ECO:0000256" key="5">
    <source>
        <dbReference type="SAM" id="Phobius"/>
    </source>
</evidence>
<dbReference type="RefSeq" id="WP_320502641.1">
    <property type="nucleotide sequence ID" value="NZ_JAXCLX010000004.1"/>
</dbReference>
<dbReference type="InterPro" id="IPR012451">
    <property type="entry name" value="DUF1656"/>
</dbReference>
<keyword evidence="7" id="KW-1185">Reference proteome</keyword>
<dbReference type="Proteomes" id="UP001271769">
    <property type="component" value="Unassembled WGS sequence"/>
</dbReference>
<sequence>MMKEMDIAGVFITPVLGWALLALLISWILARFLGRFGVYQWVWHRHLFDLCLYVAVFATITFFVSRT</sequence>
<keyword evidence="4 5" id="KW-0472">Membrane</keyword>
<proteinExistence type="predicted"/>
<evidence type="ECO:0000256" key="1">
    <source>
        <dbReference type="ARBA" id="ARBA00022475"/>
    </source>
</evidence>
<evidence type="ECO:0000313" key="7">
    <source>
        <dbReference type="Proteomes" id="UP001271769"/>
    </source>
</evidence>
<accession>A0ABU5E3R4</accession>
<keyword evidence="2 5" id="KW-0812">Transmembrane</keyword>
<keyword evidence="3 5" id="KW-1133">Transmembrane helix</keyword>
<organism evidence="6 7">
    <name type="scientific">Dongia rigui</name>
    <dbReference type="NCBI Taxonomy" id="940149"/>
    <lineage>
        <taxon>Bacteria</taxon>
        <taxon>Pseudomonadati</taxon>
        <taxon>Pseudomonadota</taxon>
        <taxon>Alphaproteobacteria</taxon>
        <taxon>Rhodospirillales</taxon>
        <taxon>Dongiaceae</taxon>
        <taxon>Dongia</taxon>
    </lineage>
</organism>
<reference evidence="6 7" key="1">
    <citation type="journal article" date="2013" name="Antonie Van Leeuwenhoek">
        <title>Dongia rigui sp. nov., isolated from freshwater of a large wetland in Korea.</title>
        <authorList>
            <person name="Baik K.S."/>
            <person name="Hwang Y.M."/>
            <person name="Choi J.S."/>
            <person name="Kwon J."/>
            <person name="Seong C.N."/>
        </authorList>
    </citation>
    <scope>NUCLEOTIDE SEQUENCE [LARGE SCALE GENOMIC DNA]</scope>
    <source>
        <strain evidence="6 7">04SU4-P</strain>
    </source>
</reference>
<gene>
    <name evidence="6" type="ORF">SMD31_19660</name>
</gene>
<keyword evidence="1" id="KW-1003">Cell membrane</keyword>
<comment type="caution">
    <text evidence="6">The sequence shown here is derived from an EMBL/GenBank/DDBJ whole genome shotgun (WGS) entry which is preliminary data.</text>
</comment>
<evidence type="ECO:0000256" key="4">
    <source>
        <dbReference type="ARBA" id="ARBA00023136"/>
    </source>
</evidence>
<feature type="transmembrane region" description="Helical" evidence="5">
    <location>
        <begin position="7"/>
        <end position="30"/>
    </location>
</feature>
<dbReference type="Pfam" id="PF07869">
    <property type="entry name" value="DUF1656"/>
    <property type="match status" value="1"/>
</dbReference>
<evidence type="ECO:0000256" key="2">
    <source>
        <dbReference type="ARBA" id="ARBA00022692"/>
    </source>
</evidence>
<evidence type="ECO:0000256" key="3">
    <source>
        <dbReference type="ARBA" id="ARBA00022989"/>
    </source>
</evidence>
<feature type="transmembrane region" description="Helical" evidence="5">
    <location>
        <begin position="42"/>
        <end position="64"/>
    </location>
</feature>
<protein>
    <submittedName>
        <fullName evidence="6">DUF1656 domain-containing protein</fullName>
    </submittedName>
</protein>